<comment type="catalytic activity">
    <reaction evidence="1">
        <text>ATP + protein L-histidine = ADP + protein N-phospho-L-histidine.</text>
        <dbReference type="EC" id="2.7.13.3"/>
    </reaction>
</comment>
<evidence type="ECO:0000313" key="10">
    <source>
        <dbReference type="EMBL" id="PAP76448.1"/>
    </source>
</evidence>
<proteinExistence type="predicted"/>
<evidence type="ECO:0000313" key="11">
    <source>
        <dbReference type="Proteomes" id="UP000216339"/>
    </source>
</evidence>
<keyword evidence="11" id="KW-1185">Reference proteome</keyword>
<dbReference type="Pfam" id="PF08448">
    <property type="entry name" value="PAS_4"/>
    <property type="match status" value="1"/>
</dbReference>
<dbReference type="GO" id="GO:0030295">
    <property type="term" value="F:protein kinase activator activity"/>
    <property type="evidence" value="ECO:0007669"/>
    <property type="project" value="TreeGrafter"/>
</dbReference>
<dbReference type="Proteomes" id="UP000216339">
    <property type="component" value="Unassembled WGS sequence"/>
</dbReference>
<gene>
    <name evidence="10" type="ORF">BSZ37_08335</name>
</gene>
<dbReference type="SUPFAM" id="SSF47384">
    <property type="entry name" value="Homodimeric domain of signal transducing histidine kinase"/>
    <property type="match status" value="1"/>
</dbReference>
<dbReference type="InterPro" id="IPR005467">
    <property type="entry name" value="His_kinase_dom"/>
</dbReference>
<evidence type="ECO:0000256" key="1">
    <source>
        <dbReference type="ARBA" id="ARBA00000085"/>
    </source>
</evidence>
<dbReference type="CDD" id="cd00130">
    <property type="entry name" value="PAS"/>
    <property type="match status" value="1"/>
</dbReference>
<dbReference type="GO" id="GO:0000156">
    <property type="term" value="F:phosphorelay response regulator activity"/>
    <property type="evidence" value="ECO:0007669"/>
    <property type="project" value="TreeGrafter"/>
</dbReference>
<dbReference type="GO" id="GO:0007234">
    <property type="term" value="P:osmosensory signaling via phosphorelay pathway"/>
    <property type="evidence" value="ECO:0007669"/>
    <property type="project" value="TreeGrafter"/>
</dbReference>
<dbReference type="InterPro" id="IPR031621">
    <property type="entry name" value="HisKA_7TM"/>
</dbReference>
<dbReference type="EC" id="2.7.13.3" evidence="2"/>
<dbReference type="InterPro" id="IPR013656">
    <property type="entry name" value="PAS_4"/>
</dbReference>
<keyword evidence="7" id="KW-0812">Transmembrane</keyword>
<feature type="transmembrane region" description="Helical" evidence="7">
    <location>
        <begin position="69"/>
        <end position="87"/>
    </location>
</feature>
<evidence type="ECO:0000259" key="8">
    <source>
        <dbReference type="PROSITE" id="PS50109"/>
    </source>
</evidence>
<dbReference type="SMART" id="SM00388">
    <property type="entry name" value="HisKA"/>
    <property type="match status" value="1"/>
</dbReference>
<dbReference type="InterPro" id="IPR000700">
    <property type="entry name" value="PAS-assoc_C"/>
</dbReference>
<feature type="transmembrane region" description="Helical" evidence="7">
    <location>
        <begin position="145"/>
        <end position="168"/>
    </location>
</feature>
<dbReference type="PROSITE" id="PS50113">
    <property type="entry name" value="PAC"/>
    <property type="match status" value="1"/>
</dbReference>
<keyword evidence="5" id="KW-0418">Kinase</keyword>
<dbReference type="InterPro" id="IPR036097">
    <property type="entry name" value="HisK_dim/P_sf"/>
</dbReference>
<feature type="domain" description="Histidine kinase" evidence="8">
    <location>
        <begin position="364"/>
        <end position="575"/>
    </location>
</feature>
<evidence type="ECO:0000256" key="6">
    <source>
        <dbReference type="ARBA" id="ARBA00023136"/>
    </source>
</evidence>
<dbReference type="Pfam" id="PF02518">
    <property type="entry name" value="HATPase_c"/>
    <property type="match status" value="1"/>
</dbReference>
<reference evidence="10 11" key="1">
    <citation type="submission" date="2016-11" db="EMBL/GenBank/DDBJ databases">
        <title>Study of marine rhodopsin-containing bacteria.</title>
        <authorList>
            <person name="Yoshizawa S."/>
            <person name="Kumagai Y."/>
            <person name="Kogure K."/>
        </authorList>
    </citation>
    <scope>NUCLEOTIDE SEQUENCE [LARGE SCALE GENOMIC DNA]</scope>
    <source>
        <strain evidence="10 11">SAORIC-28</strain>
    </source>
</reference>
<dbReference type="RefSeq" id="WP_095510106.1">
    <property type="nucleotide sequence ID" value="NZ_MQWD01000001.1"/>
</dbReference>
<dbReference type="Gene3D" id="3.30.565.10">
    <property type="entry name" value="Histidine kinase-like ATPase, C-terminal domain"/>
    <property type="match status" value="1"/>
</dbReference>
<dbReference type="InterPro" id="IPR050351">
    <property type="entry name" value="BphY/WalK/GraS-like"/>
</dbReference>
<evidence type="ECO:0000259" key="9">
    <source>
        <dbReference type="PROSITE" id="PS50113"/>
    </source>
</evidence>
<dbReference type="InterPro" id="IPR003594">
    <property type="entry name" value="HATPase_dom"/>
</dbReference>
<sequence>MESLLFVALAPLAALLMLVVGLIAWRRRDAPGGWALVAFSVAEAGWLTCDALSVLAASPDTTVRLAQATFVWSPLLGVAWLAFVLGYTDRLTRAARVAVGALGAWCLAYGGLALTNDAHRLVWSAWEVVPDGPLLGVTYTLGPLAWVQTGLMWTAVTVSLGVLLWVYARADARSRDLSRWIVIGALVPLGVNVLYLLGIGPVTKDFTPIVMSVSSGAFALGLIRYQFLDLQPIARAALVDDLREGMLVLDAQGRVADLNPALLRALGDGAAELGRPLEETAPDLARAIDASLTEPVHLGARHYDLRVSPLTDRSGRTTGRLVLLHDVTRQREERAALHRANADLYDANVELQARNDELDAFAHTVAHDLKNSVQGVIGWAEVLRDEGPELTTGEHHELADSVVRAAQKMGTVVHELLLLAGVRRAAVNLQPMAMGAIVDEALARLRQAGTEVVEPAARPERWPVAVGHAPWVEEVWVNYLSNAAKYGGPTVTLGADVPASGHARFWVHDDGPGLSPEAQAGLFAAFSRVGTTEVEGHGLGLSIVRRIAERLGGTCGVESRPGEGTRFWFALPHAKAPVGSDAFAMA</sequence>
<feature type="transmembrane region" description="Helical" evidence="7">
    <location>
        <begin position="32"/>
        <end position="57"/>
    </location>
</feature>
<dbReference type="GO" id="GO:0016020">
    <property type="term" value="C:membrane"/>
    <property type="evidence" value="ECO:0007669"/>
    <property type="project" value="UniProtKB-SubCell"/>
</dbReference>
<dbReference type="InterPro" id="IPR003661">
    <property type="entry name" value="HisK_dim/P_dom"/>
</dbReference>
<feature type="transmembrane region" description="Helical" evidence="7">
    <location>
        <begin position="6"/>
        <end position="25"/>
    </location>
</feature>
<keyword evidence="4" id="KW-0808">Transferase</keyword>
<organism evidence="10 11">
    <name type="scientific">Rubrivirga marina</name>
    <dbReference type="NCBI Taxonomy" id="1196024"/>
    <lineage>
        <taxon>Bacteria</taxon>
        <taxon>Pseudomonadati</taxon>
        <taxon>Rhodothermota</taxon>
        <taxon>Rhodothermia</taxon>
        <taxon>Rhodothermales</taxon>
        <taxon>Rubricoccaceae</taxon>
        <taxon>Rubrivirga</taxon>
    </lineage>
</organism>
<keyword evidence="7" id="KW-1133">Transmembrane helix</keyword>
<dbReference type="SUPFAM" id="SSF55785">
    <property type="entry name" value="PYP-like sensor domain (PAS domain)"/>
    <property type="match status" value="1"/>
</dbReference>
<dbReference type="InterPro" id="IPR004358">
    <property type="entry name" value="Sig_transdc_His_kin-like_C"/>
</dbReference>
<evidence type="ECO:0000256" key="3">
    <source>
        <dbReference type="ARBA" id="ARBA00022553"/>
    </source>
</evidence>
<keyword evidence="6 7" id="KW-0472">Membrane</keyword>
<dbReference type="InterPro" id="IPR035965">
    <property type="entry name" value="PAS-like_dom_sf"/>
</dbReference>
<evidence type="ECO:0000256" key="7">
    <source>
        <dbReference type="SAM" id="Phobius"/>
    </source>
</evidence>
<feature type="domain" description="PAC" evidence="9">
    <location>
        <begin position="286"/>
        <end position="339"/>
    </location>
</feature>
<dbReference type="InterPro" id="IPR036890">
    <property type="entry name" value="HATPase_C_sf"/>
</dbReference>
<dbReference type="Pfam" id="PF16927">
    <property type="entry name" value="HisKA_7TM"/>
    <property type="match status" value="1"/>
</dbReference>
<dbReference type="AlphaFoldDB" id="A0A271IZN1"/>
<keyword evidence="3" id="KW-0597">Phosphoprotein</keyword>
<comment type="caution">
    <text evidence="10">The sequence shown here is derived from an EMBL/GenBank/DDBJ whole genome shotgun (WGS) entry which is preliminary data.</text>
</comment>
<feature type="transmembrane region" description="Helical" evidence="7">
    <location>
        <begin position="180"/>
        <end position="200"/>
    </location>
</feature>
<dbReference type="PROSITE" id="PS50109">
    <property type="entry name" value="HIS_KIN"/>
    <property type="match status" value="1"/>
</dbReference>
<evidence type="ECO:0000256" key="2">
    <source>
        <dbReference type="ARBA" id="ARBA00012438"/>
    </source>
</evidence>
<dbReference type="Gene3D" id="1.10.287.130">
    <property type="match status" value="1"/>
</dbReference>
<dbReference type="PRINTS" id="PR00344">
    <property type="entry name" value="BCTRLSENSOR"/>
</dbReference>
<evidence type="ECO:0000256" key="4">
    <source>
        <dbReference type="ARBA" id="ARBA00022679"/>
    </source>
</evidence>
<dbReference type="SUPFAM" id="SSF55874">
    <property type="entry name" value="ATPase domain of HSP90 chaperone/DNA topoisomerase II/histidine kinase"/>
    <property type="match status" value="1"/>
</dbReference>
<dbReference type="PANTHER" id="PTHR42878">
    <property type="entry name" value="TWO-COMPONENT HISTIDINE KINASE"/>
    <property type="match status" value="1"/>
</dbReference>
<dbReference type="InterPro" id="IPR000014">
    <property type="entry name" value="PAS"/>
</dbReference>
<dbReference type="GO" id="GO:0000155">
    <property type="term" value="F:phosphorelay sensor kinase activity"/>
    <property type="evidence" value="ECO:0007669"/>
    <property type="project" value="InterPro"/>
</dbReference>
<dbReference type="Pfam" id="PF00512">
    <property type="entry name" value="HisKA"/>
    <property type="match status" value="1"/>
</dbReference>
<dbReference type="CDD" id="cd00082">
    <property type="entry name" value="HisKA"/>
    <property type="match status" value="1"/>
</dbReference>
<dbReference type="PANTHER" id="PTHR42878:SF15">
    <property type="entry name" value="BACTERIOPHYTOCHROME"/>
    <property type="match status" value="1"/>
</dbReference>
<name>A0A271IZN1_9BACT</name>
<dbReference type="Gene3D" id="3.30.450.20">
    <property type="entry name" value="PAS domain"/>
    <property type="match status" value="1"/>
</dbReference>
<dbReference type="OrthoDB" id="9808408at2"/>
<accession>A0A271IZN1</accession>
<feature type="transmembrane region" description="Helical" evidence="7">
    <location>
        <begin position="94"/>
        <end position="114"/>
    </location>
</feature>
<dbReference type="SMART" id="SM00387">
    <property type="entry name" value="HATPase_c"/>
    <property type="match status" value="1"/>
</dbReference>
<dbReference type="EMBL" id="MQWD01000001">
    <property type="protein sequence ID" value="PAP76448.1"/>
    <property type="molecule type" value="Genomic_DNA"/>
</dbReference>
<evidence type="ECO:0000256" key="5">
    <source>
        <dbReference type="ARBA" id="ARBA00022777"/>
    </source>
</evidence>
<protein>
    <recommendedName>
        <fullName evidence="2">histidine kinase</fullName>
        <ecNumber evidence="2">2.7.13.3</ecNumber>
    </recommendedName>
</protein>